<evidence type="ECO:0000259" key="2">
    <source>
        <dbReference type="Pfam" id="PF24803"/>
    </source>
</evidence>
<proteinExistence type="predicted"/>
<keyword evidence="1" id="KW-0812">Transmembrane</keyword>
<feature type="transmembrane region" description="Helical" evidence="1">
    <location>
        <begin position="12"/>
        <end position="30"/>
    </location>
</feature>
<dbReference type="InterPro" id="IPR056121">
    <property type="entry name" value="DUF7704"/>
</dbReference>
<name>A0A165AHE9_XYLHT</name>
<dbReference type="PANTHER" id="PTHR37019:SF2">
    <property type="entry name" value="EXPERA DOMAIN-CONTAINING PROTEIN"/>
    <property type="match status" value="1"/>
</dbReference>
<dbReference type="OMA" id="DPWAWQN"/>
<organism evidence="3 4">
    <name type="scientific">Xylona heveae (strain CBS 132557 / TC161)</name>
    <dbReference type="NCBI Taxonomy" id="1328760"/>
    <lineage>
        <taxon>Eukaryota</taxon>
        <taxon>Fungi</taxon>
        <taxon>Dikarya</taxon>
        <taxon>Ascomycota</taxon>
        <taxon>Pezizomycotina</taxon>
        <taxon>Xylonomycetes</taxon>
        <taxon>Xylonales</taxon>
        <taxon>Xylonaceae</taxon>
        <taxon>Xylona</taxon>
    </lineage>
</organism>
<dbReference type="PANTHER" id="PTHR37019">
    <property type="entry name" value="CHROMOSOME 1, WHOLE GENOME SHOTGUN SEQUENCE"/>
    <property type="match status" value="1"/>
</dbReference>
<dbReference type="GeneID" id="28898395"/>
<dbReference type="OrthoDB" id="2937326at2759"/>
<gene>
    <name evidence="3" type="ORF">L228DRAFT_250179</name>
</gene>
<keyword evidence="1" id="KW-0472">Membrane</keyword>
<sequence>MSAILAPIPRVIFTIIEPFSLLCGFLGPIVSPRSFIADQIIDISHPEDVTSHEIILALQLGNLYLLLAFIGISVLYTTTSSRLVRNYFLALAAGDIGHVAMTYHVLGHQQFLDVKGWTPVIWGNIGFTAFLFFARIAYLTGALGKDKTNLSAADATDKKNT</sequence>
<evidence type="ECO:0000256" key="1">
    <source>
        <dbReference type="SAM" id="Phobius"/>
    </source>
</evidence>
<dbReference type="Pfam" id="PF24803">
    <property type="entry name" value="DUF7704"/>
    <property type="match status" value="1"/>
</dbReference>
<dbReference type="AlphaFoldDB" id="A0A165AHE9"/>
<keyword evidence="4" id="KW-1185">Reference proteome</keyword>
<reference evidence="3 4" key="1">
    <citation type="journal article" date="2016" name="Fungal Biol.">
        <title>The genome of Xylona heveae provides a window into fungal endophytism.</title>
        <authorList>
            <person name="Gazis R."/>
            <person name="Kuo A."/>
            <person name="Riley R."/>
            <person name="LaButti K."/>
            <person name="Lipzen A."/>
            <person name="Lin J."/>
            <person name="Amirebrahimi M."/>
            <person name="Hesse C.N."/>
            <person name="Spatafora J.W."/>
            <person name="Henrissat B."/>
            <person name="Hainaut M."/>
            <person name="Grigoriev I.V."/>
            <person name="Hibbett D.S."/>
        </authorList>
    </citation>
    <scope>NUCLEOTIDE SEQUENCE [LARGE SCALE GENOMIC DNA]</scope>
    <source>
        <strain evidence="3 4">TC161</strain>
    </source>
</reference>
<accession>A0A165AHE9</accession>
<dbReference type="Proteomes" id="UP000076632">
    <property type="component" value="Unassembled WGS sequence"/>
</dbReference>
<protein>
    <recommendedName>
        <fullName evidence="2">DUF7704 domain-containing protein</fullName>
    </recommendedName>
</protein>
<evidence type="ECO:0000313" key="3">
    <source>
        <dbReference type="EMBL" id="KZF20479.1"/>
    </source>
</evidence>
<dbReference type="EMBL" id="KV407463">
    <property type="protein sequence ID" value="KZF20479.1"/>
    <property type="molecule type" value="Genomic_DNA"/>
</dbReference>
<feature type="domain" description="DUF7704" evidence="2">
    <location>
        <begin position="3"/>
        <end position="145"/>
    </location>
</feature>
<dbReference type="RefSeq" id="XP_018186034.1">
    <property type="nucleotide sequence ID" value="XM_018333258.1"/>
</dbReference>
<feature type="transmembrane region" description="Helical" evidence="1">
    <location>
        <begin position="119"/>
        <end position="138"/>
    </location>
</feature>
<keyword evidence="1" id="KW-1133">Transmembrane helix</keyword>
<feature type="transmembrane region" description="Helical" evidence="1">
    <location>
        <begin position="88"/>
        <end position="107"/>
    </location>
</feature>
<dbReference type="InParanoid" id="A0A165AHE9"/>
<dbReference type="STRING" id="1328760.A0A165AHE9"/>
<feature type="transmembrane region" description="Helical" evidence="1">
    <location>
        <begin position="54"/>
        <end position="76"/>
    </location>
</feature>
<evidence type="ECO:0000313" key="4">
    <source>
        <dbReference type="Proteomes" id="UP000076632"/>
    </source>
</evidence>